<dbReference type="EMBL" id="JBHSUS010000001">
    <property type="protein sequence ID" value="MFC6441703.1"/>
    <property type="molecule type" value="Genomic_DNA"/>
</dbReference>
<dbReference type="Gene3D" id="3.40.50.450">
    <property type="match status" value="1"/>
</dbReference>
<comment type="similarity">
    <text evidence="1">Belongs to the DprA/Smf family.</text>
</comment>
<keyword evidence="5" id="KW-1185">Reference proteome</keyword>
<evidence type="ECO:0000259" key="2">
    <source>
        <dbReference type="Pfam" id="PF02481"/>
    </source>
</evidence>
<evidence type="ECO:0000259" key="3">
    <source>
        <dbReference type="Pfam" id="PF17782"/>
    </source>
</evidence>
<reference evidence="5" key="1">
    <citation type="journal article" date="2019" name="Int. J. Syst. Evol. Microbiol.">
        <title>The Global Catalogue of Microorganisms (GCM) 10K type strain sequencing project: providing services to taxonomists for standard genome sequencing and annotation.</title>
        <authorList>
            <consortium name="The Broad Institute Genomics Platform"/>
            <consortium name="The Broad Institute Genome Sequencing Center for Infectious Disease"/>
            <person name="Wu L."/>
            <person name="Ma J."/>
        </authorList>
    </citation>
    <scope>NUCLEOTIDE SEQUENCE [LARGE SCALE GENOMIC DNA]</scope>
    <source>
        <strain evidence="5">CGMCC 1.16031</strain>
    </source>
</reference>
<evidence type="ECO:0000313" key="4">
    <source>
        <dbReference type="EMBL" id="MFC6441703.1"/>
    </source>
</evidence>
<dbReference type="Pfam" id="PF02481">
    <property type="entry name" value="DNA_processg_A"/>
    <property type="match status" value="1"/>
</dbReference>
<feature type="domain" description="Smf/DprA SLOG" evidence="2">
    <location>
        <begin position="79"/>
        <end position="288"/>
    </location>
</feature>
<accession>A0ABW1XNN0</accession>
<dbReference type="PANTHER" id="PTHR43022:SF1">
    <property type="entry name" value="PROTEIN SMF"/>
    <property type="match status" value="1"/>
</dbReference>
<dbReference type="InterPro" id="IPR041614">
    <property type="entry name" value="DprA_WH"/>
</dbReference>
<gene>
    <name evidence="4" type="primary">dprA</name>
    <name evidence="4" type="ORF">ACFP85_16230</name>
</gene>
<dbReference type="NCBIfam" id="TIGR00732">
    <property type="entry name" value="dprA"/>
    <property type="match status" value="1"/>
</dbReference>
<proteinExistence type="inferred from homology"/>
<dbReference type="InterPro" id="IPR003488">
    <property type="entry name" value="DprA"/>
</dbReference>
<comment type="caution">
    <text evidence="4">The sequence shown here is derived from an EMBL/GenBank/DDBJ whole genome shotgun (WGS) entry which is preliminary data.</text>
</comment>
<evidence type="ECO:0000313" key="5">
    <source>
        <dbReference type="Proteomes" id="UP001596364"/>
    </source>
</evidence>
<feature type="domain" description="DprA winged helix" evidence="3">
    <location>
        <begin position="309"/>
        <end position="356"/>
    </location>
</feature>
<dbReference type="Proteomes" id="UP001596364">
    <property type="component" value="Unassembled WGS sequence"/>
</dbReference>
<name>A0ABW1XNN0_9ALTE</name>
<dbReference type="Gene3D" id="1.10.10.10">
    <property type="entry name" value="Winged helix-like DNA-binding domain superfamily/Winged helix DNA-binding domain"/>
    <property type="match status" value="1"/>
</dbReference>
<dbReference type="Pfam" id="PF17782">
    <property type="entry name" value="WHD_DprA"/>
    <property type="match status" value="1"/>
</dbReference>
<dbReference type="SUPFAM" id="SSF102405">
    <property type="entry name" value="MCP/YpsA-like"/>
    <property type="match status" value="1"/>
</dbReference>
<dbReference type="InterPro" id="IPR057666">
    <property type="entry name" value="DrpA_SLOG"/>
</dbReference>
<dbReference type="RefSeq" id="WP_131257544.1">
    <property type="nucleotide sequence ID" value="NZ_JBHSUS010000001.1"/>
</dbReference>
<dbReference type="InterPro" id="IPR036388">
    <property type="entry name" value="WH-like_DNA-bd_sf"/>
</dbReference>
<organism evidence="4 5">
    <name type="scientific">Pseudobowmanella zhangzhouensis</name>
    <dbReference type="NCBI Taxonomy" id="1537679"/>
    <lineage>
        <taxon>Bacteria</taxon>
        <taxon>Pseudomonadati</taxon>
        <taxon>Pseudomonadota</taxon>
        <taxon>Gammaproteobacteria</taxon>
        <taxon>Alteromonadales</taxon>
        <taxon>Alteromonadaceae</taxon>
    </lineage>
</organism>
<evidence type="ECO:0000256" key="1">
    <source>
        <dbReference type="ARBA" id="ARBA00006525"/>
    </source>
</evidence>
<protein>
    <submittedName>
        <fullName evidence="4">DNA-processing protein DprA</fullName>
    </submittedName>
</protein>
<dbReference type="PANTHER" id="PTHR43022">
    <property type="entry name" value="PROTEIN SMF"/>
    <property type="match status" value="1"/>
</dbReference>
<sequence>MSTPDILAWLVLNQAPDIKPALLHRLLKRYAPNDLLQLPSQHLQALGLSQTAISALREPNQHWLDCAQRWLSAGEHNFVLTLHDDDYPEPLRQIAQAPPLLFGLGNRALLNRCQLAIVGSRNPTVQGKAHASEFATELVRRGWVVTSGLAIGIDAAAHQGALAFGDSTIAVLGCGIDHIYPRRNLNLAERIIQQQGMILSEFAPGIKPLAQYFPRRNRIISGLSKGVLVVEAALKSGSLITARYALEQGREVFAIPGSIHSPMVKGCHYLIQQGAKLVESVDDILAELPSVGLAIAEKPEKSNIQRLATDSLLDSVDYEVTTIDVVAERSALSIEQVTATLLEYELRGLVASVPGGYVKLRG</sequence>